<comment type="caution">
    <text evidence="3">The sequence shown here is derived from an EMBL/GenBank/DDBJ whole genome shotgun (WGS) entry which is preliminary data.</text>
</comment>
<feature type="region of interest" description="Disordered" evidence="1">
    <location>
        <begin position="1"/>
        <end position="46"/>
    </location>
</feature>
<feature type="compositionally biased region" description="Polar residues" evidence="1">
    <location>
        <begin position="134"/>
        <end position="147"/>
    </location>
</feature>
<evidence type="ECO:0000313" key="3">
    <source>
        <dbReference type="EMBL" id="KAK0956074.1"/>
    </source>
</evidence>
<feature type="region of interest" description="Disordered" evidence="1">
    <location>
        <begin position="66"/>
        <end position="89"/>
    </location>
</feature>
<keyword evidence="2" id="KW-1133">Transmembrane helix</keyword>
<evidence type="ECO:0000256" key="1">
    <source>
        <dbReference type="SAM" id="MobiDB-lite"/>
    </source>
</evidence>
<evidence type="ECO:0000313" key="4">
    <source>
        <dbReference type="Proteomes" id="UP001175353"/>
    </source>
</evidence>
<keyword evidence="2" id="KW-0812">Transmembrane</keyword>
<gene>
    <name evidence="3" type="ORF">LTR91_022556</name>
</gene>
<name>A0AAN6JZ54_9PEZI</name>
<dbReference type="AlphaFoldDB" id="A0AAN6JZ54"/>
<feature type="region of interest" description="Disordered" evidence="1">
    <location>
        <begin position="134"/>
        <end position="160"/>
    </location>
</feature>
<reference evidence="3" key="1">
    <citation type="submission" date="2023-06" db="EMBL/GenBank/DDBJ databases">
        <title>Black Yeasts Isolated from many extreme environments.</title>
        <authorList>
            <person name="Coleine C."/>
            <person name="Stajich J.E."/>
            <person name="Selbmann L."/>
        </authorList>
    </citation>
    <scope>NUCLEOTIDE SEQUENCE</scope>
    <source>
        <strain evidence="3">CCFEE 5200</strain>
    </source>
</reference>
<feature type="transmembrane region" description="Helical" evidence="2">
    <location>
        <begin position="105"/>
        <end position="130"/>
    </location>
</feature>
<sequence>MADGRQPDHAGLQAVPQHDAPEVVPVQSSHPGPPLERHSSMGSPEVLTPYQQQEKAAQEYYAQQDTRPHYVGGPPPGYQSTAGQADVQTADARRERKVCGLKHNVFLTVLATVIVVFLAAVLGGVLGTVLNKSGPNNQPSPTSNGSIPSNTSSPATPPPVTAYQNSGISLLVPAHSSDELPAFYFYFQNAEGAIIEDAYNSTMMHVSSNSTLLVAGGAANGTPIAATSWFSNSHTTRQVFFLDSSGNVMTSNTTGSQPWSTPYNVLTGDSVDPSTNALAVCSATAAQNTGLDGVRVYYGSGSCPGTTSSECIREVGMDFFESTQPIWHMWATFPGSDVKSGVACAVSNNVNHLYLRNNTNNGSIQQWQWSYTDQYENGDAFWSMTTTGPSNMTNGSDIAAVNDGSNTDYIFYQTATGQVERALCYGSAIGNFMPLETASVGTKLTAAYINYSGIVVYQKPLNGSLSYDMVTRSGQEVGTGLVV</sequence>
<feature type="compositionally biased region" description="Polar residues" evidence="1">
    <location>
        <begin position="78"/>
        <end position="87"/>
    </location>
</feature>
<keyword evidence="2" id="KW-0472">Membrane</keyword>
<dbReference type="SUPFAM" id="SSF89372">
    <property type="entry name" value="Fucose-specific lectin"/>
    <property type="match status" value="1"/>
</dbReference>
<dbReference type="Proteomes" id="UP001175353">
    <property type="component" value="Unassembled WGS sequence"/>
</dbReference>
<organism evidence="3 4">
    <name type="scientific">Friedmanniomyces endolithicus</name>
    <dbReference type="NCBI Taxonomy" id="329885"/>
    <lineage>
        <taxon>Eukaryota</taxon>
        <taxon>Fungi</taxon>
        <taxon>Dikarya</taxon>
        <taxon>Ascomycota</taxon>
        <taxon>Pezizomycotina</taxon>
        <taxon>Dothideomycetes</taxon>
        <taxon>Dothideomycetidae</taxon>
        <taxon>Mycosphaerellales</taxon>
        <taxon>Teratosphaeriaceae</taxon>
        <taxon>Friedmanniomyces</taxon>
    </lineage>
</organism>
<evidence type="ECO:0000256" key="2">
    <source>
        <dbReference type="SAM" id="Phobius"/>
    </source>
</evidence>
<accession>A0AAN6JZ54</accession>
<keyword evidence="4" id="KW-1185">Reference proteome</keyword>
<dbReference type="EMBL" id="JAUJLE010000448">
    <property type="protein sequence ID" value="KAK0956074.1"/>
    <property type="molecule type" value="Genomic_DNA"/>
</dbReference>
<evidence type="ECO:0008006" key="5">
    <source>
        <dbReference type="Google" id="ProtNLM"/>
    </source>
</evidence>
<protein>
    <recommendedName>
        <fullName evidence="5">Fucose-specific lectin</fullName>
    </recommendedName>
</protein>
<dbReference type="Gene3D" id="2.120.10.70">
    <property type="entry name" value="Fucose-specific lectin"/>
    <property type="match status" value="1"/>
</dbReference>
<proteinExistence type="predicted"/>